<evidence type="ECO:0000313" key="1">
    <source>
        <dbReference type="EMBL" id="CAG2234874.1"/>
    </source>
</evidence>
<name>A0A8S3U1G2_MYTED</name>
<dbReference type="PANTHER" id="PTHR33488">
    <property type="entry name" value="ZGC:162509"/>
    <property type="match status" value="1"/>
</dbReference>
<dbReference type="PANTHER" id="PTHR33488:SF2">
    <property type="entry name" value="EARLY ENDOSOME ANTIGEN 1-LIKE"/>
    <property type="match status" value="1"/>
</dbReference>
<reference evidence="1" key="1">
    <citation type="submission" date="2021-03" db="EMBL/GenBank/DDBJ databases">
        <authorList>
            <person name="Bekaert M."/>
        </authorList>
    </citation>
    <scope>NUCLEOTIDE SEQUENCE</scope>
</reference>
<dbReference type="Proteomes" id="UP000683360">
    <property type="component" value="Unassembled WGS sequence"/>
</dbReference>
<sequence length="173" mass="19647">MLNYDKKKSADELRLSSEKLTQVLTEMAKLNLQKIDFNQIRDTLVKGIKALADVREQWGKLTSLKDFVDTAKSGREIQMKDYKIPISDIFRDVIFEEASKASQIAYVVRTISCTYVQISNEHLMDKITSLGSLIALDPKLDGHVIQRRRGELHDGCAAAQRSIHTIVLKKSRV</sequence>
<dbReference type="OrthoDB" id="5406275at2759"/>
<protein>
    <submittedName>
        <fullName evidence="1">Uncharacterized protein</fullName>
    </submittedName>
</protein>
<organism evidence="1 2">
    <name type="scientific">Mytilus edulis</name>
    <name type="common">Blue mussel</name>
    <dbReference type="NCBI Taxonomy" id="6550"/>
    <lineage>
        <taxon>Eukaryota</taxon>
        <taxon>Metazoa</taxon>
        <taxon>Spiralia</taxon>
        <taxon>Lophotrochozoa</taxon>
        <taxon>Mollusca</taxon>
        <taxon>Bivalvia</taxon>
        <taxon>Autobranchia</taxon>
        <taxon>Pteriomorphia</taxon>
        <taxon>Mytilida</taxon>
        <taxon>Mytiloidea</taxon>
        <taxon>Mytilidae</taxon>
        <taxon>Mytilinae</taxon>
        <taxon>Mytilus</taxon>
    </lineage>
</organism>
<proteinExistence type="predicted"/>
<gene>
    <name evidence="1" type="ORF">MEDL_47462</name>
</gene>
<accession>A0A8S3U1G2</accession>
<evidence type="ECO:0000313" key="2">
    <source>
        <dbReference type="Proteomes" id="UP000683360"/>
    </source>
</evidence>
<dbReference type="EMBL" id="CAJPWZ010002273">
    <property type="protein sequence ID" value="CAG2234874.1"/>
    <property type="molecule type" value="Genomic_DNA"/>
</dbReference>
<comment type="caution">
    <text evidence="1">The sequence shown here is derived from an EMBL/GenBank/DDBJ whole genome shotgun (WGS) entry which is preliminary data.</text>
</comment>
<dbReference type="AlphaFoldDB" id="A0A8S3U1G2"/>
<keyword evidence="2" id="KW-1185">Reference proteome</keyword>